<dbReference type="EMBL" id="LIZT01000007">
    <property type="protein sequence ID" value="KPJ51042.1"/>
    <property type="molecule type" value="Genomic_DNA"/>
</dbReference>
<proteinExistence type="predicted"/>
<accession>A0A0S7WLJ4</accession>
<organism evidence="1 2">
    <name type="scientific">candidate division TA06 bacterium DG_26</name>
    <dbReference type="NCBI Taxonomy" id="1703771"/>
    <lineage>
        <taxon>Bacteria</taxon>
        <taxon>Bacteria division TA06</taxon>
    </lineage>
</organism>
<dbReference type="Proteomes" id="UP000051124">
    <property type="component" value="Unassembled WGS sequence"/>
</dbReference>
<evidence type="ECO:0000313" key="1">
    <source>
        <dbReference type="EMBL" id="KPJ51042.1"/>
    </source>
</evidence>
<sequence length="118" mass="12134">MWKEGILLAEPLPSSPSSATRTAGLQYFSTILLAHMPITPGCQPSFASTSMGSLPRPASSTIHTASERILSSTALLSMLNPSSLLENSAASVSSSEMSISTALRPSAILPAAFSLGPS</sequence>
<comment type="caution">
    <text evidence="1">The sequence shown here is derived from an EMBL/GenBank/DDBJ whole genome shotgun (WGS) entry which is preliminary data.</text>
</comment>
<protein>
    <submittedName>
        <fullName evidence="1">Uncharacterized protein</fullName>
    </submittedName>
</protein>
<name>A0A0S7WLJ4_UNCT6</name>
<dbReference type="AlphaFoldDB" id="A0A0S7WLJ4"/>
<gene>
    <name evidence="1" type="ORF">AMJ40_01080</name>
</gene>
<reference evidence="1 2" key="1">
    <citation type="journal article" date="2015" name="Microbiome">
        <title>Genomic resolution of linkages in carbon, nitrogen, and sulfur cycling among widespread estuary sediment bacteria.</title>
        <authorList>
            <person name="Baker B.J."/>
            <person name="Lazar C.S."/>
            <person name="Teske A.P."/>
            <person name="Dick G.J."/>
        </authorList>
    </citation>
    <scope>NUCLEOTIDE SEQUENCE [LARGE SCALE GENOMIC DNA]</scope>
    <source>
        <strain evidence="1">DG_26</strain>
    </source>
</reference>
<evidence type="ECO:0000313" key="2">
    <source>
        <dbReference type="Proteomes" id="UP000051124"/>
    </source>
</evidence>